<dbReference type="PROSITE" id="PS51847">
    <property type="entry name" value="SMP"/>
    <property type="match status" value="1"/>
</dbReference>
<dbReference type="KEGG" id="mis:MICPUN_105740"/>
<dbReference type="RefSeq" id="XP_002502920.1">
    <property type="nucleotide sequence ID" value="XM_002502874.1"/>
</dbReference>
<keyword evidence="11 14" id="KW-0472">Membrane</keyword>
<evidence type="ECO:0000256" key="7">
    <source>
        <dbReference type="ARBA" id="ARBA00022837"/>
    </source>
</evidence>
<evidence type="ECO:0000256" key="3">
    <source>
        <dbReference type="ARBA" id="ARBA00022448"/>
    </source>
</evidence>
<comment type="similarity">
    <text evidence="2">Belongs to the synaptotagmin family.</text>
</comment>
<comment type="subcellular location">
    <subcellularLocation>
        <location evidence="1">Membrane</location>
        <topology evidence="1">Single-pass membrane protein</topology>
    </subcellularLocation>
</comment>
<dbReference type="Pfam" id="PF00168">
    <property type="entry name" value="C2"/>
    <property type="match status" value="1"/>
</dbReference>
<accession>C1E8M3</accession>
<dbReference type="GO" id="GO:0006869">
    <property type="term" value="P:lipid transport"/>
    <property type="evidence" value="ECO:0007669"/>
    <property type="project" value="UniProtKB-KW"/>
</dbReference>
<dbReference type="InterPro" id="IPR039010">
    <property type="entry name" value="Synaptotagmin_SMP"/>
</dbReference>
<dbReference type="GeneID" id="8244566"/>
<sequence>MSALGIVTGAFGAVWSVVATVLRGLFGFLNDFKAAASVAIFGWCVGLFVGTVIVRHWRRAVARSERESARKVAAEAVKSRRKDIPNPLPPDVIETALKHIPRWARDPDWNRAAFLNRVLDALWPHVDTSVCEVVRDSVEPILRDLVPRNIVHWIGFEKLTLGPTPPTIGGVKVLGSSSDDVVLELELQWASGADFVLAAYVFGVRVPVRLSDVQLVAAVRVHFTPLVDELPCLGGLEVSLLGMPDHLDLAAVVPPGVDLMALPAMDVLLPWILRKILGPMFVYPSRMIIPIMDNSGLEPPATGMIKVRVRGGYNMQKRRKDGKATGLVLPGSKLIGFGGERYQVRLYTREQRKVMLMSKSRDEPTWDELHYFLANPESTLHCVLLTMNMRELGRCEIPMRLLCDPSREGKTANLHLPIEDPTPFQEPEPEPPVPPKRATAADIERLNKEYALAMKNHREKLARLRLEQLAKAKLPEPRPNTPTVAIDLEYVPMGSGKSRRTSLAGITSVASPGAKTASGVEEDEEEEEEETVAGNREGRVGILRVTVNRAVNVRKADNAKQPQPVCVAQISGQKFVTAAPVDPTNKPLWDETFLFFNVSDRDAVSLTLCDGGERGEFLGECVVDMRKITRDMELSDMFHLAGVKNNAQIFAQFKFSYLG</sequence>
<protein>
    <submittedName>
        <fullName evidence="17">Uncharacterized protein</fullName>
    </submittedName>
</protein>
<dbReference type="AlphaFoldDB" id="C1E8M3"/>
<dbReference type="OrthoDB" id="67700at2759"/>
<evidence type="ECO:0000313" key="18">
    <source>
        <dbReference type="Proteomes" id="UP000002009"/>
    </source>
</evidence>
<evidence type="ECO:0000256" key="14">
    <source>
        <dbReference type="SAM" id="Phobius"/>
    </source>
</evidence>
<dbReference type="GO" id="GO:0046872">
    <property type="term" value="F:metal ion binding"/>
    <property type="evidence" value="ECO:0007669"/>
    <property type="project" value="UniProtKB-KW"/>
</dbReference>
<dbReference type="eggNOG" id="KOG1012">
    <property type="taxonomic scope" value="Eukaryota"/>
</dbReference>
<dbReference type="Gene3D" id="2.60.40.150">
    <property type="entry name" value="C2 domain"/>
    <property type="match status" value="1"/>
</dbReference>
<evidence type="ECO:0000256" key="11">
    <source>
        <dbReference type="ARBA" id="ARBA00023136"/>
    </source>
</evidence>
<evidence type="ECO:0000256" key="5">
    <source>
        <dbReference type="ARBA" id="ARBA00022723"/>
    </source>
</evidence>
<feature type="compositionally biased region" description="Acidic residues" evidence="13">
    <location>
        <begin position="520"/>
        <end position="531"/>
    </location>
</feature>
<evidence type="ECO:0000256" key="9">
    <source>
        <dbReference type="ARBA" id="ARBA00023055"/>
    </source>
</evidence>
<feature type="domain" description="C2" evidence="15">
    <location>
        <begin position="524"/>
        <end position="638"/>
    </location>
</feature>
<keyword evidence="8 14" id="KW-1133">Transmembrane helix</keyword>
<feature type="region of interest" description="Disordered" evidence="13">
    <location>
        <begin position="412"/>
        <end position="437"/>
    </location>
</feature>
<keyword evidence="6" id="KW-0677">Repeat</keyword>
<dbReference type="CDD" id="cd21677">
    <property type="entry name" value="SMP_SYT"/>
    <property type="match status" value="1"/>
</dbReference>
<feature type="region of interest" description="Disordered" evidence="13">
    <location>
        <begin position="498"/>
        <end position="534"/>
    </location>
</feature>
<dbReference type="Proteomes" id="UP000002009">
    <property type="component" value="Chromosome 6"/>
</dbReference>
<dbReference type="InterPro" id="IPR000008">
    <property type="entry name" value="C2_dom"/>
</dbReference>
<dbReference type="SUPFAM" id="SSF49562">
    <property type="entry name" value="C2 domain (Calcium/lipid-binding domain, CaLB)"/>
    <property type="match status" value="1"/>
</dbReference>
<dbReference type="InterPro" id="IPR045050">
    <property type="entry name" value="Synaptotagmin_plant"/>
</dbReference>
<evidence type="ECO:0000313" key="17">
    <source>
        <dbReference type="EMBL" id="ACO64178.1"/>
    </source>
</evidence>
<dbReference type="EMBL" id="CP001327">
    <property type="protein sequence ID" value="ACO64178.1"/>
    <property type="molecule type" value="Genomic_DNA"/>
</dbReference>
<evidence type="ECO:0000256" key="13">
    <source>
        <dbReference type="SAM" id="MobiDB-lite"/>
    </source>
</evidence>
<dbReference type="GO" id="GO:0005783">
    <property type="term" value="C:endoplasmic reticulum"/>
    <property type="evidence" value="ECO:0007669"/>
    <property type="project" value="TreeGrafter"/>
</dbReference>
<dbReference type="InterPro" id="IPR035892">
    <property type="entry name" value="C2_domain_sf"/>
</dbReference>
<evidence type="ECO:0000256" key="4">
    <source>
        <dbReference type="ARBA" id="ARBA00022692"/>
    </source>
</evidence>
<dbReference type="InParanoid" id="C1E8M3"/>
<evidence type="ECO:0000256" key="12">
    <source>
        <dbReference type="SAM" id="Coils"/>
    </source>
</evidence>
<keyword evidence="9" id="KW-0445">Lipid transport</keyword>
<gene>
    <name evidence="17" type="ORF">MICPUN_105740</name>
</gene>
<dbReference type="GO" id="GO:0016020">
    <property type="term" value="C:membrane"/>
    <property type="evidence" value="ECO:0007669"/>
    <property type="project" value="UniProtKB-SubCell"/>
</dbReference>
<dbReference type="PANTHER" id="PTHR10774">
    <property type="entry name" value="EXTENDED SYNAPTOTAGMIN-RELATED"/>
    <property type="match status" value="1"/>
</dbReference>
<keyword evidence="18" id="KW-1185">Reference proteome</keyword>
<dbReference type="PANTHER" id="PTHR10774:SF190">
    <property type="entry name" value="C2 CALCIUM_LIPID-BINDING ENDONUCLEASE_EXONUCLEASE_PHOSPHATASE-RELATED"/>
    <property type="match status" value="1"/>
</dbReference>
<keyword evidence="7" id="KW-0106">Calcium</keyword>
<feature type="domain" description="SMP-LTD" evidence="16">
    <location>
        <begin position="103"/>
        <end position="292"/>
    </location>
</feature>
<keyword evidence="10" id="KW-0446">Lipid-binding</keyword>
<dbReference type="OMA" id="MMRIRFL"/>
<evidence type="ECO:0000259" key="16">
    <source>
        <dbReference type="PROSITE" id="PS51847"/>
    </source>
</evidence>
<evidence type="ECO:0000256" key="8">
    <source>
        <dbReference type="ARBA" id="ARBA00022989"/>
    </source>
</evidence>
<evidence type="ECO:0000256" key="2">
    <source>
        <dbReference type="ARBA" id="ARBA00006996"/>
    </source>
</evidence>
<dbReference type="SMART" id="SM00239">
    <property type="entry name" value="C2"/>
    <property type="match status" value="2"/>
</dbReference>
<keyword evidence="12" id="KW-0175">Coiled coil</keyword>
<name>C1E8M3_MICCC</name>
<reference evidence="17 18" key="1">
    <citation type="journal article" date="2009" name="Science">
        <title>Green evolution and dynamic adaptations revealed by genomes of the marine picoeukaryotes Micromonas.</title>
        <authorList>
            <person name="Worden A.Z."/>
            <person name="Lee J.H."/>
            <person name="Mock T."/>
            <person name="Rouze P."/>
            <person name="Simmons M.P."/>
            <person name="Aerts A.L."/>
            <person name="Allen A.E."/>
            <person name="Cuvelier M.L."/>
            <person name="Derelle E."/>
            <person name="Everett M.V."/>
            <person name="Foulon E."/>
            <person name="Grimwood J."/>
            <person name="Gundlach H."/>
            <person name="Henrissat B."/>
            <person name="Napoli C."/>
            <person name="McDonald S.M."/>
            <person name="Parker M.S."/>
            <person name="Rombauts S."/>
            <person name="Salamov A."/>
            <person name="Von Dassow P."/>
            <person name="Badger J.H."/>
            <person name="Coutinho P.M."/>
            <person name="Demir E."/>
            <person name="Dubchak I."/>
            <person name="Gentemann C."/>
            <person name="Eikrem W."/>
            <person name="Gready J.E."/>
            <person name="John U."/>
            <person name="Lanier W."/>
            <person name="Lindquist E.A."/>
            <person name="Lucas S."/>
            <person name="Mayer K.F."/>
            <person name="Moreau H."/>
            <person name="Not F."/>
            <person name="Otillar R."/>
            <person name="Panaud O."/>
            <person name="Pangilinan J."/>
            <person name="Paulsen I."/>
            <person name="Piegu B."/>
            <person name="Poliakov A."/>
            <person name="Robbens S."/>
            <person name="Schmutz J."/>
            <person name="Toulza E."/>
            <person name="Wyss T."/>
            <person name="Zelensky A."/>
            <person name="Zhou K."/>
            <person name="Armbrust E.V."/>
            <person name="Bhattacharya D."/>
            <person name="Goodenough U.W."/>
            <person name="Van de Peer Y."/>
            <person name="Grigoriev I.V."/>
        </authorList>
    </citation>
    <scope>NUCLEOTIDE SEQUENCE [LARGE SCALE GENOMIC DNA]</scope>
    <source>
        <strain evidence="18">RCC299 / NOUM17</strain>
    </source>
</reference>
<keyword evidence="5" id="KW-0479">Metal-binding</keyword>
<dbReference type="CDD" id="cd00030">
    <property type="entry name" value="C2"/>
    <property type="match status" value="1"/>
</dbReference>
<evidence type="ECO:0000256" key="1">
    <source>
        <dbReference type="ARBA" id="ARBA00004167"/>
    </source>
</evidence>
<evidence type="ECO:0000256" key="6">
    <source>
        <dbReference type="ARBA" id="ARBA00022737"/>
    </source>
</evidence>
<organism evidence="17 18">
    <name type="scientific">Micromonas commoda (strain RCC299 / NOUM17 / CCMP2709)</name>
    <name type="common">Picoplanktonic green alga</name>
    <dbReference type="NCBI Taxonomy" id="296587"/>
    <lineage>
        <taxon>Eukaryota</taxon>
        <taxon>Viridiplantae</taxon>
        <taxon>Chlorophyta</taxon>
        <taxon>Mamiellophyceae</taxon>
        <taxon>Mamiellales</taxon>
        <taxon>Mamiellaceae</taxon>
        <taxon>Micromonas</taxon>
    </lineage>
</organism>
<keyword evidence="3" id="KW-0813">Transport</keyword>
<feature type="compositionally biased region" description="Pro residues" evidence="13">
    <location>
        <begin position="424"/>
        <end position="435"/>
    </location>
</feature>
<dbReference type="GO" id="GO:0008289">
    <property type="term" value="F:lipid binding"/>
    <property type="evidence" value="ECO:0007669"/>
    <property type="project" value="UniProtKB-KW"/>
</dbReference>
<proteinExistence type="inferred from homology"/>
<dbReference type="InterPro" id="IPR031468">
    <property type="entry name" value="SMP_LBD"/>
</dbReference>
<dbReference type="PROSITE" id="PS50004">
    <property type="entry name" value="C2"/>
    <property type="match status" value="1"/>
</dbReference>
<keyword evidence="4 14" id="KW-0812">Transmembrane</keyword>
<feature type="coiled-coil region" evidence="12">
    <location>
        <begin position="440"/>
        <end position="467"/>
    </location>
</feature>
<dbReference type="Pfam" id="PF17047">
    <property type="entry name" value="SMP_LBD"/>
    <property type="match status" value="1"/>
</dbReference>
<evidence type="ECO:0000256" key="10">
    <source>
        <dbReference type="ARBA" id="ARBA00023121"/>
    </source>
</evidence>
<evidence type="ECO:0000259" key="15">
    <source>
        <dbReference type="PROSITE" id="PS50004"/>
    </source>
</evidence>
<feature type="transmembrane region" description="Helical" evidence="14">
    <location>
        <begin position="35"/>
        <end position="54"/>
    </location>
</feature>